<protein>
    <submittedName>
        <fullName evidence="1">Uncharacterized protein</fullName>
    </submittedName>
</protein>
<reference evidence="1" key="2">
    <citation type="submission" date="2020-09" db="EMBL/GenBank/DDBJ databases">
        <authorList>
            <person name="Wu Z."/>
        </authorList>
    </citation>
    <scope>NUCLEOTIDE SEQUENCE</scope>
    <source>
        <strain evidence="1">SC17</strain>
    </source>
</reference>
<accession>A0A8J6Q526</accession>
<evidence type="ECO:0000313" key="1">
    <source>
        <dbReference type="EMBL" id="MBD0835223.1"/>
    </source>
</evidence>
<comment type="caution">
    <text evidence="1">The sequence shown here is derived from an EMBL/GenBank/DDBJ whole genome shotgun (WGS) entry which is preliminary data.</text>
</comment>
<gene>
    <name evidence="1" type="ORF">ICJ84_07250</name>
</gene>
<keyword evidence="2" id="KW-1185">Reference proteome</keyword>
<dbReference type="RefSeq" id="WP_188215706.1">
    <property type="nucleotide sequence ID" value="NZ_BAABGH010000010.1"/>
</dbReference>
<sequence>MREFLTQENVAFYHITLASRWENMIQQNGLRPRDGRIFVSRTNDRGILYGIAIGQLPEIYAENRIAILRLPQILNNFLTQEISVDMQSNEPTMPLQNIINRPHIPPNQIELVEIIEFDINEITRIAAATEAELNNNEMYQQSFDLIYTNVDNSCYRLTGIQQTEIIECP</sequence>
<name>A0A8J6Q526_9FLAO</name>
<dbReference type="AlphaFoldDB" id="A0A8J6Q526"/>
<dbReference type="Proteomes" id="UP000602057">
    <property type="component" value="Unassembled WGS sequence"/>
</dbReference>
<reference evidence="1" key="1">
    <citation type="journal article" date="2013" name="Int. J. Syst. Evol. Microbiol.">
        <title>Aestuariibaculum suncheonense gen. nov., sp. nov., a marine bacterium of the family Flavobacteriaceae isolated from a tidal flat and emended descriptions of the genera Gaetbulibacter and Tamlana.</title>
        <authorList>
            <person name="Jeong S.H."/>
            <person name="Park M.S."/>
            <person name="Jin H.M."/>
            <person name="Lee K."/>
            <person name="Park W."/>
            <person name="Jeon C.O."/>
        </authorList>
    </citation>
    <scope>NUCLEOTIDE SEQUENCE</scope>
    <source>
        <strain evidence="1">SC17</strain>
    </source>
</reference>
<proteinExistence type="predicted"/>
<dbReference type="EMBL" id="JACVXC010000002">
    <property type="protein sequence ID" value="MBD0835223.1"/>
    <property type="molecule type" value="Genomic_DNA"/>
</dbReference>
<evidence type="ECO:0000313" key="2">
    <source>
        <dbReference type="Proteomes" id="UP000602057"/>
    </source>
</evidence>
<organism evidence="1 2">
    <name type="scientific">Aestuariibaculum suncheonense</name>
    <dbReference type="NCBI Taxonomy" id="1028745"/>
    <lineage>
        <taxon>Bacteria</taxon>
        <taxon>Pseudomonadati</taxon>
        <taxon>Bacteroidota</taxon>
        <taxon>Flavobacteriia</taxon>
        <taxon>Flavobacteriales</taxon>
        <taxon>Flavobacteriaceae</taxon>
    </lineage>
</organism>